<proteinExistence type="predicted"/>
<dbReference type="EMBL" id="JAGIOC010000001">
    <property type="protein sequence ID" value="MBP2408167.1"/>
    <property type="molecule type" value="Genomic_DNA"/>
</dbReference>
<dbReference type="Pfam" id="PF21853">
    <property type="entry name" value="DUF6912"/>
    <property type="match status" value="1"/>
</dbReference>
<accession>A0ABS4YH92</accession>
<reference evidence="1 2" key="1">
    <citation type="submission" date="2021-03" db="EMBL/GenBank/DDBJ databases">
        <title>Sequencing the genomes of 1000 actinobacteria strains.</title>
        <authorList>
            <person name="Klenk H.-P."/>
        </authorList>
    </citation>
    <scope>NUCLEOTIDE SEQUENCE [LARGE SCALE GENOMIC DNA]</scope>
    <source>
        <strain evidence="1 2">DSM 14564</strain>
    </source>
</reference>
<dbReference type="Proteomes" id="UP000698222">
    <property type="component" value="Unassembled WGS sequence"/>
</dbReference>
<protein>
    <submittedName>
        <fullName evidence="1">Uncharacterized protein</fullName>
    </submittedName>
</protein>
<evidence type="ECO:0000313" key="2">
    <source>
        <dbReference type="Proteomes" id="UP000698222"/>
    </source>
</evidence>
<dbReference type="InterPro" id="IPR054206">
    <property type="entry name" value="DUF6912"/>
</dbReference>
<gene>
    <name evidence="1" type="ORF">JOF44_001070</name>
</gene>
<sequence length="148" mass="15471">MRIYLPLATEDRVALESSAARLELAARRAAWGVHAEALRDRPGQDVEDLEYDALQDAVHIAYRIGAADQRALVIAADVPDAAVEVAGEDGGAFGVVTVAPTQARIASFHVTELDAAAADADDTDPALLWFDASEGGAALAFLDDAAEA</sequence>
<keyword evidence="2" id="KW-1185">Reference proteome</keyword>
<comment type="caution">
    <text evidence="1">The sequence shown here is derived from an EMBL/GenBank/DDBJ whole genome shotgun (WGS) entry which is preliminary data.</text>
</comment>
<dbReference type="RefSeq" id="WP_209888295.1">
    <property type="nucleotide sequence ID" value="NZ_BAAAJV010000024.1"/>
</dbReference>
<name>A0ABS4YH92_9MICO</name>
<evidence type="ECO:0000313" key="1">
    <source>
        <dbReference type="EMBL" id="MBP2408167.1"/>
    </source>
</evidence>
<organism evidence="1 2">
    <name type="scientific">Brachybacterium fresconis</name>
    <dbReference type="NCBI Taxonomy" id="173363"/>
    <lineage>
        <taxon>Bacteria</taxon>
        <taxon>Bacillati</taxon>
        <taxon>Actinomycetota</taxon>
        <taxon>Actinomycetes</taxon>
        <taxon>Micrococcales</taxon>
        <taxon>Dermabacteraceae</taxon>
        <taxon>Brachybacterium</taxon>
    </lineage>
</organism>